<sequence>NQVLLVALLSTLSVWCATDSDIPSIVKAHCANATGSSSTNMILLESFTSFEDSVDGKPTVKVSLETTNTTNFNKVTVQLSNGVRSSIMHDRDTSPLQFDCSSRVCAYTYAFPK</sequence>
<feature type="signal peptide" evidence="1">
    <location>
        <begin position="1"/>
        <end position="20"/>
    </location>
</feature>
<reference evidence="3" key="1">
    <citation type="submission" date="2022-10" db="EMBL/GenBank/DDBJ databases">
        <title>Genome assembly of Pristionchus species.</title>
        <authorList>
            <person name="Yoshida K."/>
            <person name="Sommer R.J."/>
        </authorList>
    </citation>
    <scope>NUCLEOTIDE SEQUENCE [LARGE SCALE GENOMIC DNA]</scope>
    <source>
        <strain evidence="3">RS5460</strain>
    </source>
</reference>
<dbReference type="AlphaFoldDB" id="A0AAN5DE09"/>
<proteinExistence type="predicted"/>
<protein>
    <submittedName>
        <fullName evidence="2">Uncharacterized protein</fullName>
    </submittedName>
</protein>
<feature type="chain" id="PRO_5042942157" evidence="1">
    <location>
        <begin position="21"/>
        <end position="113"/>
    </location>
</feature>
<gene>
    <name evidence="2" type="ORF">PMAYCL1PPCAC_32001</name>
</gene>
<accession>A0AAN5DE09</accession>
<dbReference type="Proteomes" id="UP001328107">
    <property type="component" value="Unassembled WGS sequence"/>
</dbReference>
<keyword evidence="1" id="KW-0732">Signal</keyword>
<evidence type="ECO:0000313" key="2">
    <source>
        <dbReference type="EMBL" id="GMR61806.1"/>
    </source>
</evidence>
<feature type="non-terminal residue" evidence="2">
    <location>
        <position position="113"/>
    </location>
</feature>
<dbReference type="EMBL" id="BTRK01000006">
    <property type="protein sequence ID" value="GMR61806.1"/>
    <property type="molecule type" value="Genomic_DNA"/>
</dbReference>
<keyword evidence="3" id="KW-1185">Reference proteome</keyword>
<name>A0AAN5DE09_9BILA</name>
<feature type="non-terminal residue" evidence="2">
    <location>
        <position position="1"/>
    </location>
</feature>
<evidence type="ECO:0000313" key="3">
    <source>
        <dbReference type="Proteomes" id="UP001328107"/>
    </source>
</evidence>
<comment type="caution">
    <text evidence="2">The sequence shown here is derived from an EMBL/GenBank/DDBJ whole genome shotgun (WGS) entry which is preliminary data.</text>
</comment>
<organism evidence="2 3">
    <name type="scientific">Pristionchus mayeri</name>
    <dbReference type="NCBI Taxonomy" id="1317129"/>
    <lineage>
        <taxon>Eukaryota</taxon>
        <taxon>Metazoa</taxon>
        <taxon>Ecdysozoa</taxon>
        <taxon>Nematoda</taxon>
        <taxon>Chromadorea</taxon>
        <taxon>Rhabditida</taxon>
        <taxon>Rhabditina</taxon>
        <taxon>Diplogasteromorpha</taxon>
        <taxon>Diplogasteroidea</taxon>
        <taxon>Neodiplogasteridae</taxon>
        <taxon>Pristionchus</taxon>
    </lineage>
</organism>
<evidence type="ECO:0000256" key="1">
    <source>
        <dbReference type="SAM" id="SignalP"/>
    </source>
</evidence>